<dbReference type="AlphaFoldDB" id="A0A812I259"/>
<protein>
    <submittedName>
        <fullName evidence="3">Uncharacterized protein</fullName>
    </submittedName>
</protein>
<sequence length="238" mass="25849">MHTSMQSGFLPDDGLEALSNMSLKILQDLNKPFQIHAPLFVAFVVAALLFYSLSTILCKDGSMCRSRPWVTRWTTAVGGPLHLLGRLEEPEVRKMCQPIRLQLLLRGLLLSAILGVFLAPSDQLDANVSTALVFNIVMGRLPWFLAWFALSALHIFSGTLAIDGIEKNQLFRDKKQKLKDMEAAYGATAQAKGPDSSPQFPERPPNLVPSAAASAMPPGLPVPTSVSSSTVPPGLPQF</sequence>
<evidence type="ECO:0000256" key="1">
    <source>
        <dbReference type="SAM" id="MobiDB-lite"/>
    </source>
</evidence>
<evidence type="ECO:0000256" key="2">
    <source>
        <dbReference type="SAM" id="Phobius"/>
    </source>
</evidence>
<keyword evidence="2" id="KW-0812">Transmembrane</keyword>
<evidence type="ECO:0000313" key="3">
    <source>
        <dbReference type="EMBL" id="CAE6968356.1"/>
    </source>
</evidence>
<reference evidence="3" key="1">
    <citation type="submission" date="2021-02" db="EMBL/GenBank/DDBJ databases">
        <authorList>
            <person name="Dougan E. K."/>
            <person name="Rhodes N."/>
            <person name="Thang M."/>
            <person name="Chan C."/>
        </authorList>
    </citation>
    <scope>NUCLEOTIDE SEQUENCE</scope>
</reference>
<dbReference type="EMBL" id="CAJNDS010000133">
    <property type="protein sequence ID" value="CAE6968356.1"/>
    <property type="molecule type" value="Genomic_DNA"/>
</dbReference>
<keyword evidence="2" id="KW-0472">Membrane</keyword>
<comment type="caution">
    <text evidence="3">The sequence shown here is derived from an EMBL/GenBank/DDBJ whole genome shotgun (WGS) entry which is preliminary data.</text>
</comment>
<evidence type="ECO:0000313" key="4">
    <source>
        <dbReference type="Proteomes" id="UP000604046"/>
    </source>
</evidence>
<feature type="compositionally biased region" description="Low complexity" evidence="1">
    <location>
        <begin position="222"/>
        <end position="232"/>
    </location>
</feature>
<proteinExistence type="predicted"/>
<keyword evidence="2" id="KW-1133">Transmembrane helix</keyword>
<feature type="transmembrane region" description="Helical" evidence="2">
    <location>
        <begin position="141"/>
        <end position="162"/>
    </location>
</feature>
<feature type="region of interest" description="Disordered" evidence="1">
    <location>
        <begin position="184"/>
        <end position="238"/>
    </location>
</feature>
<keyword evidence="4" id="KW-1185">Reference proteome</keyword>
<name>A0A812I259_9DINO</name>
<dbReference type="Proteomes" id="UP000604046">
    <property type="component" value="Unassembled WGS sequence"/>
</dbReference>
<feature type="transmembrane region" description="Helical" evidence="2">
    <location>
        <begin position="103"/>
        <end position="121"/>
    </location>
</feature>
<gene>
    <name evidence="3" type="ORF">SNAT2548_LOCUS2331</name>
</gene>
<accession>A0A812I259</accession>
<organism evidence="3 4">
    <name type="scientific">Symbiodinium natans</name>
    <dbReference type="NCBI Taxonomy" id="878477"/>
    <lineage>
        <taxon>Eukaryota</taxon>
        <taxon>Sar</taxon>
        <taxon>Alveolata</taxon>
        <taxon>Dinophyceae</taxon>
        <taxon>Suessiales</taxon>
        <taxon>Symbiodiniaceae</taxon>
        <taxon>Symbiodinium</taxon>
    </lineage>
</organism>
<feature type="transmembrane region" description="Helical" evidence="2">
    <location>
        <begin position="35"/>
        <end position="58"/>
    </location>
</feature>